<feature type="transmembrane region" description="Helical" evidence="9">
    <location>
        <begin position="349"/>
        <end position="379"/>
    </location>
</feature>
<dbReference type="AlphaFoldDB" id="A0A4R2LCZ3"/>
<keyword evidence="4" id="KW-1003">Cell membrane</keyword>
<sequence length="424" mass="47729">MDEPQKQPKRKKRFESNNTYFTICIYAIATFAICLLIFRFTSNWQSTKNQIGQILSVFSPFLLAFLIAYFTNPMVKHIDNFLFQKTLKHRFERGHLLLSMILAYVIAIGAIILVFIFIVPQIINSISQLVRISPTLYQNALDMLYSLDERFPTLDLSFIYQAAEDVMPDLFNFFRTFMSDTVLPFLYNAGLSIISWFINIILAFVISCYLLFSKQKLIKSLKRVAYAIFPEDICLTLFDTLKDCNQIFSQYIIGKTLDSTIIGILCLACMTILKLPYALIISLIVGITNMIPYFGPFIGAVPGILILLIISPKSSLIFAVLILAIQQLDGSVIGPKILGKSTGLQPISIIFAITVGGALAGPLGMFLGVPIVAVLTFLINKLINYILKKKHIEPDLSNTKDSRTSERSSNDPFIDEFEESDPND</sequence>
<feature type="transmembrane region" description="Helical" evidence="9">
    <location>
        <begin position="96"/>
        <end position="123"/>
    </location>
</feature>
<evidence type="ECO:0000256" key="6">
    <source>
        <dbReference type="ARBA" id="ARBA00022989"/>
    </source>
</evidence>
<dbReference type="GO" id="GO:0005886">
    <property type="term" value="C:plasma membrane"/>
    <property type="evidence" value="ECO:0007669"/>
    <property type="project" value="UniProtKB-SubCell"/>
</dbReference>
<organism evidence="10 11">
    <name type="scientific">Frisingicoccus caecimuris</name>
    <dbReference type="NCBI Taxonomy" id="1796636"/>
    <lineage>
        <taxon>Bacteria</taxon>
        <taxon>Bacillati</taxon>
        <taxon>Bacillota</taxon>
        <taxon>Clostridia</taxon>
        <taxon>Lachnospirales</taxon>
        <taxon>Lachnospiraceae</taxon>
        <taxon>Frisingicoccus</taxon>
    </lineage>
</organism>
<feature type="transmembrane region" description="Helical" evidence="9">
    <location>
        <begin position="20"/>
        <end position="41"/>
    </location>
</feature>
<keyword evidence="3" id="KW-0813">Transport</keyword>
<dbReference type="Proteomes" id="UP000295711">
    <property type="component" value="Unassembled WGS sequence"/>
</dbReference>
<evidence type="ECO:0000256" key="2">
    <source>
        <dbReference type="ARBA" id="ARBA00009773"/>
    </source>
</evidence>
<feature type="transmembrane region" description="Helical" evidence="9">
    <location>
        <begin position="185"/>
        <end position="212"/>
    </location>
</feature>
<dbReference type="GO" id="GO:0055085">
    <property type="term" value="P:transmembrane transport"/>
    <property type="evidence" value="ECO:0007669"/>
    <property type="project" value="TreeGrafter"/>
</dbReference>
<evidence type="ECO:0000256" key="3">
    <source>
        <dbReference type="ARBA" id="ARBA00022448"/>
    </source>
</evidence>
<protein>
    <submittedName>
        <fullName evidence="10">Putative PurR-regulated permease PerM</fullName>
    </submittedName>
</protein>
<evidence type="ECO:0000313" key="11">
    <source>
        <dbReference type="Proteomes" id="UP000295711"/>
    </source>
</evidence>
<reference evidence="10 11" key="1">
    <citation type="submission" date="2019-03" db="EMBL/GenBank/DDBJ databases">
        <title>Genomic Encyclopedia of Type Strains, Phase IV (KMG-IV): sequencing the most valuable type-strain genomes for metagenomic binning, comparative biology and taxonomic classification.</title>
        <authorList>
            <person name="Goeker M."/>
        </authorList>
    </citation>
    <scope>NUCLEOTIDE SEQUENCE [LARGE SCALE GENOMIC DNA]</scope>
    <source>
        <strain evidence="10 11">DSM 28559</strain>
    </source>
</reference>
<feature type="transmembrane region" description="Helical" evidence="9">
    <location>
        <begin position="261"/>
        <end position="285"/>
    </location>
</feature>
<feature type="compositionally biased region" description="Acidic residues" evidence="8">
    <location>
        <begin position="413"/>
        <end position="424"/>
    </location>
</feature>
<dbReference type="PANTHER" id="PTHR21716:SF53">
    <property type="entry name" value="PERMEASE PERM-RELATED"/>
    <property type="match status" value="1"/>
</dbReference>
<comment type="similarity">
    <text evidence="2">Belongs to the autoinducer-2 exporter (AI-2E) (TC 2.A.86) family.</text>
</comment>
<dbReference type="RefSeq" id="WP_132090357.1">
    <property type="nucleotide sequence ID" value="NZ_JANKAQ010000004.1"/>
</dbReference>
<keyword evidence="5 9" id="KW-0812">Transmembrane</keyword>
<keyword evidence="11" id="KW-1185">Reference proteome</keyword>
<dbReference type="OrthoDB" id="9793390at2"/>
<feature type="transmembrane region" description="Helical" evidence="9">
    <location>
        <begin position="53"/>
        <end position="75"/>
    </location>
</feature>
<dbReference type="PANTHER" id="PTHR21716">
    <property type="entry name" value="TRANSMEMBRANE PROTEIN"/>
    <property type="match status" value="1"/>
</dbReference>
<accession>A0A4R2LCZ3</accession>
<feature type="region of interest" description="Disordered" evidence="8">
    <location>
        <begin position="396"/>
        <end position="424"/>
    </location>
</feature>
<comment type="caution">
    <text evidence="10">The sequence shown here is derived from an EMBL/GenBank/DDBJ whole genome shotgun (WGS) entry which is preliminary data.</text>
</comment>
<comment type="subcellular location">
    <subcellularLocation>
        <location evidence="1">Cell membrane</location>
        <topology evidence="1">Multi-pass membrane protein</topology>
    </subcellularLocation>
</comment>
<name>A0A4R2LCZ3_9FIRM</name>
<keyword evidence="6 9" id="KW-1133">Transmembrane helix</keyword>
<evidence type="ECO:0000256" key="1">
    <source>
        <dbReference type="ARBA" id="ARBA00004651"/>
    </source>
</evidence>
<evidence type="ECO:0000256" key="4">
    <source>
        <dbReference type="ARBA" id="ARBA00022475"/>
    </source>
</evidence>
<evidence type="ECO:0000313" key="10">
    <source>
        <dbReference type="EMBL" id="TCO85061.1"/>
    </source>
</evidence>
<evidence type="ECO:0000256" key="8">
    <source>
        <dbReference type="SAM" id="MobiDB-lite"/>
    </source>
</evidence>
<evidence type="ECO:0000256" key="7">
    <source>
        <dbReference type="ARBA" id="ARBA00023136"/>
    </source>
</evidence>
<keyword evidence="7 9" id="KW-0472">Membrane</keyword>
<feature type="compositionally biased region" description="Basic and acidic residues" evidence="8">
    <location>
        <begin position="396"/>
        <end position="409"/>
    </location>
</feature>
<proteinExistence type="inferred from homology"/>
<gene>
    <name evidence="10" type="ORF">EV212_104116</name>
</gene>
<dbReference type="EMBL" id="SLXA01000004">
    <property type="protein sequence ID" value="TCO85061.1"/>
    <property type="molecule type" value="Genomic_DNA"/>
</dbReference>
<dbReference type="Pfam" id="PF01594">
    <property type="entry name" value="AI-2E_transport"/>
    <property type="match status" value="1"/>
</dbReference>
<evidence type="ECO:0000256" key="5">
    <source>
        <dbReference type="ARBA" id="ARBA00022692"/>
    </source>
</evidence>
<dbReference type="InterPro" id="IPR002549">
    <property type="entry name" value="AI-2E-like"/>
</dbReference>
<evidence type="ECO:0000256" key="9">
    <source>
        <dbReference type="SAM" id="Phobius"/>
    </source>
</evidence>